<dbReference type="Gene3D" id="3.60.10.10">
    <property type="entry name" value="Endonuclease/exonuclease/phosphatase"/>
    <property type="match status" value="1"/>
</dbReference>
<dbReference type="InterPro" id="IPR036397">
    <property type="entry name" value="RNaseH_sf"/>
</dbReference>
<protein>
    <recommendedName>
        <fullName evidence="1">Reverse transcriptase domain-containing protein</fullName>
    </recommendedName>
</protein>
<dbReference type="Proteomes" id="UP001235939">
    <property type="component" value="Chromosome 03"/>
</dbReference>
<proteinExistence type="predicted"/>
<dbReference type="InterPro" id="IPR043128">
    <property type="entry name" value="Rev_trsase/Diguanyl_cyclase"/>
</dbReference>
<dbReference type="EMBL" id="CP092865">
    <property type="protein sequence ID" value="UYV65980.1"/>
    <property type="molecule type" value="Genomic_DNA"/>
</dbReference>
<dbReference type="InterPro" id="IPR005135">
    <property type="entry name" value="Endo/exonuclease/phosphatase"/>
</dbReference>
<feature type="domain" description="Reverse transcriptase" evidence="1">
    <location>
        <begin position="810"/>
        <end position="1085"/>
    </location>
</feature>
<dbReference type="PANTHER" id="PTHR36688:SF2">
    <property type="entry name" value="ENDONUCLEASE_EXONUCLEASE_PHOSPHATASE DOMAIN-CONTAINING PROTEIN"/>
    <property type="match status" value="1"/>
</dbReference>
<dbReference type="Pfam" id="PF00078">
    <property type="entry name" value="RVT_1"/>
    <property type="match status" value="1"/>
</dbReference>
<evidence type="ECO:0000313" key="2">
    <source>
        <dbReference type="EMBL" id="UYV65980.1"/>
    </source>
</evidence>
<dbReference type="CDD" id="cd01650">
    <property type="entry name" value="RT_nLTR_like"/>
    <property type="match status" value="1"/>
</dbReference>
<dbReference type="InterPro" id="IPR012337">
    <property type="entry name" value="RNaseH-like_sf"/>
</dbReference>
<dbReference type="Pfam" id="PF24781">
    <property type="entry name" value="FANCA_helical"/>
    <property type="match status" value="1"/>
</dbReference>
<keyword evidence="3" id="KW-1185">Reference proteome</keyword>
<dbReference type="InterPro" id="IPR036691">
    <property type="entry name" value="Endo/exonu/phosph_ase_sf"/>
</dbReference>
<evidence type="ECO:0000259" key="1">
    <source>
        <dbReference type="PROSITE" id="PS50878"/>
    </source>
</evidence>
<dbReference type="InterPro" id="IPR055386">
    <property type="entry name" value="FANCA_helical"/>
</dbReference>
<dbReference type="Pfam" id="PF14529">
    <property type="entry name" value="Exo_endo_phos_2"/>
    <property type="match status" value="1"/>
</dbReference>
<reference evidence="2 3" key="1">
    <citation type="submission" date="2022-01" db="EMBL/GenBank/DDBJ databases">
        <title>A chromosomal length assembly of Cordylochernes scorpioides.</title>
        <authorList>
            <person name="Zeh D."/>
            <person name="Zeh J."/>
        </authorList>
    </citation>
    <scope>NUCLEOTIDE SEQUENCE [LARGE SCALE GENOMIC DNA]</scope>
    <source>
        <strain evidence="2">IN4F17</strain>
        <tissue evidence="2">Whole Body</tissue>
    </source>
</reference>
<organism evidence="2 3">
    <name type="scientific">Cordylochernes scorpioides</name>
    <dbReference type="NCBI Taxonomy" id="51811"/>
    <lineage>
        <taxon>Eukaryota</taxon>
        <taxon>Metazoa</taxon>
        <taxon>Ecdysozoa</taxon>
        <taxon>Arthropoda</taxon>
        <taxon>Chelicerata</taxon>
        <taxon>Arachnida</taxon>
        <taxon>Pseudoscorpiones</taxon>
        <taxon>Cheliferoidea</taxon>
        <taxon>Chernetidae</taxon>
        <taxon>Cordylochernes</taxon>
    </lineage>
</organism>
<dbReference type="PANTHER" id="PTHR36688">
    <property type="entry name" value="ENDO/EXONUCLEASE/PHOSPHATASE DOMAIN-CONTAINING PROTEIN"/>
    <property type="match status" value="1"/>
</dbReference>
<dbReference type="PROSITE" id="PS50878">
    <property type="entry name" value="RT_POL"/>
    <property type="match status" value="1"/>
</dbReference>
<dbReference type="InterPro" id="IPR002156">
    <property type="entry name" value="RNaseH_domain"/>
</dbReference>
<dbReference type="InterPro" id="IPR043502">
    <property type="entry name" value="DNA/RNA_pol_sf"/>
</dbReference>
<dbReference type="InterPro" id="IPR000477">
    <property type="entry name" value="RT_dom"/>
</dbReference>
<gene>
    <name evidence="2" type="ORF">LAZ67_3006054</name>
</gene>
<dbReference type="Gene3D" id="3.30.420.10">
    <property type="entry name" value="Ribonuclease H-like superfamily/Ribonuclease H"/>
    <property type="match status" value="1"/>
</dbReference>
<dbReference type="Pfam" id="PF00075">
    <property type="entry name" value="RNase_H"/>
    <property type="match status" value="1"/>
</dbReference>
<dbReference type="SUPFAM" id="SSF56672">
    <property type="entry name" value="DNA/RNA polymerases"/>
    <property type="match status" value="1"/>
</dbReference>
<dbReference type="SUPFAM" id="SSF56219">
    <property type="entry name" value="DNase I-like"/>
    <property type="match status" value="1"/>
</dbReference>
<name>A0ABY6KB89_9ARAC</name>
<sequence>MWCVSIFRKPYFMGHFLPALLTPTPVQPFLTQLSVYPLDCLSAVPDVKMKFIQELHKAKRIPTKMYDTFQQECSKATSRLVEEMRCEDLGQEVLEPEEEVQSLRVKLLSALAGESAEEVQHLAVQIASALVQLPLQQAALLFWELWASLPSWDTTLVESLSPGLVKALCSHLRTVLHTPSTDCYQAPATLLLLRISQLEATPLCSWLFGHLPFSDHFMRVPLQGYGGAVSVLMLESAAKASASMLGTASNYRQSQTFTKVCLDHGTMINESCTPIPHSMRSDVDLHAASPVAQNKQGRVQDLGRGFCPISIIQSPQTSHFATSKQLSILQCNINGLCSTATKIKLEEIMEIAEKQKIQIIALQETKLNEKYNLKYKNYNILRKDRNKEGGGLAFLIKNLYYEDIAINIPNTSDLEAQGIKVYLNQNKTINIFNMYHPPNNKLIDDGTMAQFLTDNTIILGDLNAKHQLWGCSTPNPRGKILSNLFDDNAFMCLNDGNPTHHSYSYNTAQALDISFSSPDIFHKCKWQILKSIGSDHLPILIEISTKTKTSSIKEKFWNFKKANWNLYQQNTNEDFRKAPTRIKDLEQNWISFKNTIIKAAKVSIPRGNIKKWIPNYTHQAKDIQTLITKRNELQKKCTQNQTNCRTELNIVNAKIKRLYVNMKREKWKQTCENLNPRNPNTKLWHLAKQIDRAQPQTENTNLIKNTDGTPATNDKNAANILGNSYQISSKIKFEIKDKKVEKKARKIIHDCKNVTSTHNIFHEKINMKELDYALENTDLNKTPGPDGIHGQMISNLGKNGKDKLLDIFNNSWKTGKLPQDWKTATIIPIKKLDKSADDPKNYRPISLTSICCKLMEKIILRRLTYHLDTRNLLPKEQYGFRKGHGTIDQLLFFTQKVKDAQNRKPTNHTIAAFLDLTQAFDKVWKNKLITKLYKHFQIDGKAITWINDFLKNRYIRVKYNGTLSKTFKLYQGLPQGSVLSPTLFTLFIAGIEEKISHKTNIGLFADDIILWSSNTNWKKAERDLNKSLSHLEKFANKHKLEFNPQKSETCLFTTDKKLYKIRPKIILKEQQLQYNKHPKYLGYTLDPEINSSKHIQEVIRKGRDRLKILKYISGREWGADATTLKLTYTSLIRPILEYGYQIYGTASETNLKSLERIQLSAARIITGLRNTCPNDIVLYEADIMPLKDRRSYNLPKYINKIKSYGNKHRTSKYILNWESNLRLKKEGPLHLAKRNEFLKYKVEKNYLAEKISPCKPLQNVIFNATLNEPTNKQYQNPEYLKQLSLEIINNIPKNAITIYTDGSRDELGHTGSGCLIKTTNGIEKMNRRNPDFCSVFRSELIAIYEALKSIRNTNYQDIWILTDSRSAIQHLSHTGELRDKVSRNIIGNEAADVLAKKGTKEPLPQKNRLTFKEIETIAKTKINKNWRIPPKHSWYSGVNPGGALNIRNRQHQTTLTRFRTGHLKPLKIENNNKIYPTCPKCSLVPAAPEHILACIRCTKQDLWERPLLIIKQLAEHELMEFVVSESYLRWVGQLAPDLPASLLPPSLLDKFQFGCLRASKLPDLPSSLLQAIRHRHQLSFQRWLELESDMPIDQPWDPSEKLAYVRRVATRWNKSAVVQLTLSFLLESHGPVHPSLISLLHQGCWEKLPQDLLQEHLRTIFTHTSGSLLKSRMHRFFSAPHVYTCEKQFNLHLQMCQCPVWLPSVWLGDVHCLTFDRLTIAPLKYQFQGTTPTQ</sequence>
<dbReference type="InterPro" id="IPR052560">
    <property type="entry name" value="RdDP_mobile_element"/>
</dbReference>
<evidence type="ECO:0000313" key="3">
    <source>
        <dbReference type="Proteomes" id="UP001235939"/>
    </source>
</evidence>
<dbReference type="Gene3D" id="3.30.70.270">
    <property type="match status" value="1"/>
</dbReference>
<dbReference type="CDD" id="cd09276">
    <property type="entry name" value="Rnase_HI_RT_non_LTR"/>
    <property type="match status" value="1"/>
</dbReference>
<accession>A0ABY6KB89</accession>
<dbReference type="SUPFAM" id="SSF53098">
    <property type="entry name" value="Ribonuclease H-like"/>
    <property type="match status" value="1"/>
</dbReference>